<organism evidence="1 2">
    <name type="scientific">Cocleimonas flava</name>
    <dbReference type="NCBI Taxonomy" id="634765"/>
    <lineage>
        <taxon>Bacteria</taxon>
        <taxon>Pseudomonadati</taxon>
        <taxon>Pseudomonadota</taxon>
        <taxon>Gammaproteobacteria</taxon>
        <taxon>Thiotrichales</taxon>
        <taxon>Thiotrichaceae</taxon>
        <taxon>Cocleimonas</taxon>
    </lineage>
</organism>
<sequence length="302" mass="35007">MKQNHNKKIPVALIETLPNGIGAENAEFIPQRFADSTHDLWRLKSTQGNYFLKVCSNTESPFWQIMQQLFGVVLRDDIGNFNALYGHISSLTSLKIPELIQSQSSRQHGSYILTPEVDGLVPDNSKISVGMVEQLAQHLSSLHQDRQDNWGSIHQRIFNSGHWKKRLRDTLEKSAHKWGGDKTTDNAYLNAALDACEQLNVNEFVPMMPDLRWDQFLITKNSSELILLDLDAFVLAPRELDFVLLEYLLDQQQFEYFIEVYSRHHTIPELKYARPAYRLLLFYMEVLGEQDIDKWMNAAHRF</sequence>
<dbReference type="EMBL" id="SMFQ01000002">
    <property type="protein sequence ID" value="TCJ88241.1"/>
    <property type="molecule type" value="Genomic_DNA"/>
</dbReference>
<dbReference type="AlphaFoldDB" id="A0A4R1FBX0"/>
<dbReference type="Proteomes" id="UP000294887">
    <property type="component" value="Unassembled WGS sequence"/>
</dbReference>
<evidence type="ECO:0000313" key="2">
    <source>
        <dbReference type="Proteomes" id="UP000294887"/>
    </source>
</evidence>
<dbReference type="SUPFAM" id="SSF56112">
    <property type="entry name" value="Protein kinase-like (PK-like)"/>
    <property type="match status" value="1"/>
</dbReference>
<accession>A0A4R1FBX0</accession>
<gene>
    <name evidence="1" type="ORF">EV695_0081</name>
</gene>
<reference evidence="1 2" key="1">
    <citation type="submission" date="2019-03" db="EMBL/GenBank/DDBJ databases">
        <title>Genomic Encyclopedia of Type Strains, Phase IV (KMG-IV): sequencing the most valuable type-strain genomes for metagenomic binning, comparative biology and taxonomic classification.</title>
        <authorList>
            <person name="Goeker M."/>
        </authorList>
    </citation>
    <scope>NUCLEOTIDE SEQUENCE [LARGE SCALE GENOMIC DNA]</scope>
    <source>
        <strain evidence="1 2">DSM 24830</strain>
    </source>
</reference>
<dbReference type="InterPro" id="IPR011009">
    <property type="entry name" value="Kinase-like_dom_sf"/>
</dbReference>
<keyword evidence="2" id="KW-1185">Reference proteome</keyword>
<evidence type="ECO:0008006" key="3">
    <source>
        <dbReference type="Google" id="ProtNLM"/>
    </source>
</evidence>
<protein>
    <recommendedName>
        <fullName evidence="3">Phosphotransferase family enzyme</fullName>
    </recommendedName>
</protein>
<dbReference type="OrthoDB" id="5608035at2"/>
<proteinExistence type="predicted"/>
<evidence type="ECO:0000313" key="1">
    <source>
        <dbReference type="EMBL" id="TCJ88241.1"/>
    </source>
</evidence>
<dbReference type="RefSeq" id="WP_131903954.1">
    <property type="nucleotide sequence ID" value="NZ_BAAAFU010000008.1"/>
</dbReference>
<name>A0A4R1FBX0_9GAMM</name>
<comment type="caution">
    <text evidence="1">The sequence shown here is derived from an EMBL/GenBank/DDBJ whole genome shotgun (WGS) entry which is preliminary data.</text>
</comment>